<feature type="domain" description="SAM-dependent MTase RsmB/NOP-type" evidence="6">
    <location>
        <begin position="97"/>
        <end position="370"/>
    </location>
</feature>
<keyword evidence="4 5" id="KW-0694">RNA-binding</keyword>
<dbReference type="RefSeq" id="WP_330928565.1">
    <property type="nucleotide sequence ID" value="NZ_CP119075.1"/>
</dbReference>
<evidence type="ECO:0000259" key="6">
    <source>
        <dbReference type="PROSITE" id="PS51686"/>
    </source>
</evidence>
<keyword evidence="2 5" id="KW-0808">Transferase</keyword>
<dbReference type="GO" id="GO:0003723">
    <property type="term" value="F:RNA binding"/>
    <property type="evidence" value="ECO:0007669"/>
    <property type="project" value="UniProtKB-UniRule"/>
</dbReference>
<dbReference type="Proteomes" id="UP001218638">
    <property type="component" value="Chromosome"/>
</dbReference>
<name>A0AAF0CLT2_9BACT</name>
<dbReference type="GO" id="GO:0001510">
    <property type="term" value="P:RNA methylation"/>
    <property type="evidence" value="ECO:0007669"/>
    <property type="project" value="InterPro"/>
</dbReference>
<dbReference type="AlphaFoldDB" id="A0AAF0CLT2"/>
<protein>
    <submittedName>
        <fullName evidence="7">RsmB/NOP family class I SAM-dependent RNA methyltransferase</fullName>
    </submittedName>
</protein>
<dbReference type="InterPro" id="IPR001678">
    <property type="entry name" value="MeTrfase_RsmB-F_NOP2_dom"/>
</dbReference>
<comment type="caution">
    <text evidence="5">Lacks conserved residue(s) required for the propagation of feature annotation.</text>
</comment>
<dbReference type="PRINTS" id="PR02008">
    <property type="entry name" value="RCMTFAMILY"/>
</dbReference>
<proteinExistence type="inferred from homology"/>
<dbReference type="PANTHER" id="PTHR22807:SF53">
    <property type="entry name" value="RIBOSOMAL RNA SMALL SUBUNIT METHYLTRANSFERASE B-RELATED"/>
    <property type="match status" value="1"/>
</dbReference>
<keyword evidence="8" id="KW-1185">Reference proteome</keyword>
<feature type="binding site" evidence="5">
    <location>
        <position position="220"/>
    </location>
    <ligand>
        <name>S-adenosyl-L-methionine</name>
        <dbReference type="ChEBI" id="CHEBI:59789"/>
    </ligand>
</feature>
<keyword evidence="1 5" id="KW-0489">Methyltransferase</keyword>
<feature type="active site" description="Nucleophile" evidence="5">
    <location>
        <position position="317"/>
    </location>
</feature>
<dbReference type="Gene3D" id="3.40.50.150">
    <property type="entry name" value="Vaccinia Virus protein VP39"/>
    <property type="match status" value="1"/>
</dbReference>
<dbReference type="CDD" id="cd02440">
    <property type="entry name" value="AdoMet_MTases"/>
    <property type="match status" value="1"/>
</dbReference>
<dbReference type="GO" id="GO:0008173">
    <property type="term" value="F:RNA methyltransferase activity"/>
    <property type="evidence" value="ECO:0007669"/>
    <property type="project" value="InterPro"/>
</dbReference>
<evidence type="ECO:0000256" key="5">
    <source>
        <dbReference type="PROSITE-ProRule" id="PRU01023"/>
    </source>
</evidence>
<dbReference type="InterPro" id="IPR023267">
    <property type="entry name" value="RCMT"/>
</dbReference>
<dbReference type="PANTHER" id="PTHR22807">
    <property type="entry name" value="NOP2 YEAST -RELATED NOL1/NOP2/FMU SUN DOMAIN-CONTAINING"/>
    <property type="match status" value="1"/>
</dbReference>
<dbReference type="Pfam" id="PF01189">
    <property type="entry name" value="Methyltr_RsmB-F"/>
    <property type="match status" value="1"/>
</dbReference>
<feature type="binding site" evidence="5">
    <location>
        <position position="264"/>
    </location>
    <ligand>
        <name>S-adenosyl-L-methionine</name>
        <dbReference type="ChEBI" id="CHEBI:59789"/>
    </ligand>
</feature>
<sequence>MPADKTHQRAAQILERTGPDLPADAVMREMFSTWKRGTPAEKRAVARAVFAHSRWQGWLDADDPMIKQIAAALTHQRQFDQDPESYRTDDLAAHAVPAWVHDQIDFTPAELRALQTEPVLWIRARSNHTLDTAKTLKPSEPAPAPADTTGFRYLGTDDLYRTPGFKKGHFEIQDLGSQLIGHACAPQPGETWWDTCCGEGGKTLHLADLMQGKGLIWASDRSNRRLARLKQRTARAEVFNYRAINWNGGEYPPTKTKFDGILIDAPCSGVGTWRRNPHARWTTSLTDVHELAVIQRQLLTNVANSLKPGGRLIYAVCTTTRSETTAVADAFTTAHPELEPLSLLDRGPQVFLKPAEWNANGMFLAGWKRASNQ</sequence>
<comment type="similarity">
    <text evidence="5">Belongs to the class I-like SAM-binding methyltransferase superfamily. RsmB/NOP family.</text>
</comment>
<dbReference type="InterPro" id="IPR049560">
    <property type="entry name" value="MeTrfase_RsmB-F_NOP2_cat"/>
</dbReference>
<evidence type="ECO:0000256" key="1">
    <source>
        <dbReference type="ARBA" id="ARBA00022603"/>
    </source>
</evidence>
<dbReference type="EMBL" id="CP119075">
    <property type="protein sequence ID" value="WED63213.1"/>
    <property type="molecule type" value="Genomic_DNA"/>
</dbReference>
<dbReference type="SUPFAM" id="SSF53335">
    <property type="entry name" value="S-adenosyl-L-methionine-dependent methyltransferases"/>
    <property type="match status" value="1"/>
</dbReference>
<dbReference type="KEGG" id="slom:PXH66_12825"/>
<organism evidence="7 8">
    <name type="scientific">Synoicihabitans lomoniglobus</name>
    <dbReference type="NCBI Taxonomy" id="2909285"/>
    <lineage>
        <taxon>Bacteria</taxon>
        <taxon>Pseudomonadati</taxon>
        <taxon>Verrucomicrobiota</taxon>
        <taxon>Opitutia</taxon>
        <taxon>Opitutales</taxon>
        <taxon>Opitutaceae</taxon>
        <taxon>Synoicihabitans</taxon>
    </lineage>
</organism>
<dbReference type="InterPro" id="IPR029063">
    <property type="entry name" value="SAM-dependent_MTases_sf"/>
</dbReference>
<evidence type="ECO:0000256" key="2">
    <source>
        <dbReference type="ARBA" id="ARBA00022679"/>
    </source>
</evidence>
<evidence type="ECO:0000256" key="3">
    <source>
        <dbReference type="ARBA" id="ARBA00022691"/>
    </source>
</evidence>
<evidence type="ECO:0000313" key="7">
    <source>
        <dbReference type="EMBL" id="WED63213.1"/>
    </source>
</evidence>
<accession>A0AAF0CLT2</accession>
<reference evidence="7" key="1">
    <citation type="submission" date="2023-03" db="EMBL/GenBank/DDBJ databases">
        <title>Lomoglobus Profundus gen. nov., sp. nov., a novel member of the phylum Verrucomicrobia, isolated from deep-marine sediment of South China Sea.</title>
        <authorList>
            <person name="Ahmad T."/>
            <person name="Ishaq S.E."/>
            <person name="Wang F."/>
        </authorList>
    </citation>
    <scope>NUCLEOTIDE SEQUENCE</scope>
    <source>
        <strain evidence="7">LMO-M01</strain>
    </source>
</reference>
<gene>
    <name evidence="7" type="ORF">PXH66_12825</name>
</gene>
<evidence type="ECO:0000256" key="4">
    <source>
        <dbReference type="ARBA" id="ARBA00022884"/>
    </source>
</evidence>
<evidence type="ECO:0000313" key="8">
    <source>
        <dbReference type="Proteomes" id="UP001218638"/>
    </source>
</evidence>
<keyword evidence="3 5" id="KW-0949">S-adenosyl-L-methionine</keyword>
<dbReference type="PROSITE" id="PS51686">
    <property type="entry name" value="SAM_MT_RSMB_NOP"/>
    <property type="match status" value="1"/>
</dbReference>